<dbReference type="GeneID" id="26841488"/>
<keyword evidence="2" id="KW-0479">Metal-binding</keyword>
<dbReference type="PROSITE" id="PS50016">
    <property type="entry name" value="ZF_PHD_2"/>
    <property type="match status" value="1"/>
</dbReference>
<dbReference type="GO" id="GO:0006355">
    <property type="term" value="P:regulation of DNA-templated transcription"/>
    <property type="evidence" value="ECO:0007669"/>
    <property type="project" value="TreeGrafter"/>
</dbReference>
<evidence type="ECO:0000313" key="14">
    <source>
        <dbReference type="EMBL" id="KRZ99749.1"/>
    </source>
</evidence>
<evidence type="ECO:0000256" key="4">
    <source>
        <dbReference type="ARBA" id="ARBA00022833"/>
    </source>
</evidence>
<feature type="compositionally biased region" description="Polar residues" evidence="9">
    <location>
        <begin position="449"/>
        <end position="458"/>
    </location>
</feature>
<evidence type="ECO:0000256" key="1">
    <source>
        <dbReference type="ARBA" id="ARBA00004123"/>
    </source>
</evidence>
<keyword evidence="5" id="KW-0408">Iron</keyword>
<feature type="domain" description="JmjN" evidence="12">
    <location>
        <begin position="83"/>
        <end position="124"/>
    </location>
</feature>
<evidence type="ECO:0000256" key="9">
    <source>
        <dbReference type="SAM" id="MobiDB-lite"/>
    </source>
</evidence>
<evidence type="ECO:0000256" key="2">
    <source>
        <dbReference type="ARBA" id="ARBA00022723"/>
    </source>
</evidence>
<dbReference type="SUPFAM" id="SSF57903">
    <property type="entry name" value="FYVE/PHD zinc finger"/>
    <property type="match status" value="1"/>
</dbReference>
<dbReference type="GO" id="GO:0034647">
    <property type="term" value="F:histone H3K4me/H3K4me2/H3K4me3 demethylase activity"/>
    <property type="evidence" value="ECO:0007669"/>
    <property type="project" value="TreeGrafter"/>
</dbReference>
<protein>
    <recommendedName>
        <fullName evidence="16">Protein ECM5</fullName>
    </recommendedName>
</protein>
<accession>A0A0V1PU57</accession>
<dbReference type="SMART" id="SM01014">
    <property type="entry name" value="ARID"/>
    <property type="match status" value="1"/>
</dbReference>
<dbReference type="CDD" id="cd16100">
    <property type="entry name" value="ARID"/>
    <property type="match status" value="1"/>
</dbReference>
<dbReference type="Pfam" id="PF08429">
    <property type="entry name" value="PLU-1"/>
    <property type="match status" value="1"/>
</dbReference>
<dbReference type="GO" id="GO:0005634">
    <property type="term" value="C:nucleus"/>
    <property type="evidence" value="ECO:0007669"/>
    <property type="project" value="UniProtKB-SubCell"/>
</dbReference>
<dbReference type="PANTHER" id="PTHR10694:SF33">
    <property type="entry name" value="LYSINE-SPECIFIC DEMETHYLASE 5"/>
    <property type="match status" value="1"/>
</dbReference>
<dbReference type="InterPro" id="IPR019787">
    <property type="entry name" value="Znf_PHD-finger"/>
</dbReference>
<dbReference type="PROSITE" id="PS51184">
    <property type="entry name" value="JMJC"/>
    <property type="match status" value="1"/>
</dbReference>
<feature type="compositionally biased region" description="Polar residues" evidence="9">
    <location>
        <begin position="248"/>
        <end position="263"/>
    </location>
</feature>
<dbReference type="PROSITE" id="PS51183">
    <property type="entry name" value="JMJN"/>
    <property type="match status" value="1"/>
</dbReference>
<keyword evidence="6" id="KW-0539">Nucleus</keyword>
<evidence type="ECO:0000259" key="11">
    <source>
        <dbReference type="PROSITE" id="PS51011"/>
    </source>
</evidence>
<dbReference type="Gene3D" id="3.30.40.10">
    <property type="entry name" value="Zinc/RING finger domain, C3HC4 (zinc finger)"/>
    <property type="match status" value="1"/>
</dbReference>
<evidence type="ECO:0000256" key="3">
    <source>
        <dbReference type="ARBA" id="ARBA00022771"/>
    </source>
</evidence>
<dbReference type="Gene3D" id="1.10.150.60">
    <property type="entry name" value="ARID DNA-binding domain"/>
    <property type="match status" value="1"/>
</dbReference>
<comment type="subcellular location">
    <subcellularLocation>
        <location evidence="1">Nucleus</location>
    </subcellularLocation>
</comment>
<comment type="caution">
    <text evidence="14">The sequence shown here is derived from an EMBL/GenBank/DDBJ whole genome shotgun (WGS) entry which is preliminary data.</text>
</comment>
<dbReference type="InterPro" id="IPR036431">
    <property type="entry name" value="ARID_dom_sf"/>
</dbReference>
<dbReference type="RefSeq" id="XP_015465852.1">
    <property type="nucleotide sequence ID" value="XM_015613308.1"/>
</dbReference>
<dbReference type="InterPro" id="IPR013083">
    <property type="entry name" value="Znf_RING/FYVE/PHD"/>
</dbReference>
<feature type="compositionally biased region" description="Low complexity" evidence="9">
    <location>
        <begin position="187"/>
        <end position="213"/>
    </location>
</feature>
<organism evidence="14 15">
    <name type="scientific">Debaryomyces fabryi</name>
    <dbReference type="NCBI Taxonomy" id="58627"/>
    <lineage>
        <taxon>Eukaryota</taxon>
        <taxon>Fungi</taxon>
        <taxon>Dikarya</taxon>
        <taxon>Ascomycota</taxon>
        <taxon>Saccharomycotina</taxon>
        <taxon>Pichiomycetes</taxon>
        <taxon>Debaryomycetaceae</taxon>
        <taxon>Debaryomyces</taxon>
    </lineage>
</organism>
<feature type="coiled-coil region" evidence="8">
    <location>
        <begin position="1055"/>
        <end position="1082"/>
    </location>
</feature>
<keyword evidence="8" id="KW-0175">Coiled coil</keyword>
<dbReference type="Pfam" id="PF02373">
    <property type="entry name" value="JmjC"/>
    <property type="match status" value="2"/>
</dbReference>
<dbReference type="SUPFAM" id="SSF46774">
    <property type="entry name" value="ARID-like"/>
    <property type="match status" value="1"/>
</dbReference>
<feature type="domain" description="PHD-type" evidence="10">
    <location>
        <begin position="1507"/>
        <end position="1558"/>
    </location>
</feature>
<sequence>MTDEEQNRFPKTSRFANNSDLPDLRFYNHVKDNKQVLVNNQLNNINYNPFNSPQQKTKANFPIDFFHLQNKITLSDIPLTDSIPIFQLNDAQFQDPIKFIDSVHEMGAKYGAIKLVIPENTENSFKSNFQINSDLFWFQTNKLLNNSSNNELENRLKFHQELIEFHLKHKKEDNSAGALKTGASTTEVPTAEVPRAEVPAAEVPTAEVPATEVPAKEVPATEAPLDNVEPAKELLGPPTPHILRTDTPDSNPNTKDSTPTPLNESKKPKPNLPSFLNKLPMIDKRPLDLYKLFRSVLIRGGFIEVVNKKLWAQIGRELGYKGKIMTSLSSSLKSSYLKILYPFEMALNNRKYELVGIVAPTEESATAVNNVRIENSDHLKSDISKLDDDVPLIIGSSKDFKRSIKLKSAKGFLLNSPHLIDVKQPNTFISKGIGEGEIDTTKKRKKNSGESATTPITPASQINHGLKSIINNHSVYQDDSRLALNGKSASIYNLRQFMEKDLKFQEYIIQQNKSYFNKVNVNSNDKFFYQFNDQNISVMERNIINLDKFEKLYWSFTMNRKFKENGNNSDNKDSDIWNDGLELENGTNLPSFINGSGFARIGDDLINHKNHLTSVNVNNVNSTNNINGSNTANNSASKHSTPTNNIETNTYNSPDYINNLIKTSLNPWNLHNLPILPNSLLGGLSESDLNNQDLINPTLSIGMTFSTENWKCEDHFTQLCNYQFFGSYKKWYFIPELDFEKFEQLVKEVNNENKERVNINNDDWNIEELLKYFNHGEDTTNIEYESLLNSLENMINPSPDYNNSRMQHTNPLFQKIIDYRNQRREKLNYNQEFMITPALLEQRGIRFTTTIQKPGEFIIKFPKTYSSTISFGLNLSEEVNFATKNWLNYALEGEKWLNKQSILPNFLIFKLLINLAQLYESGNNNVFFNSDIYEQSLHMYSSLYKQELKLRDRVRKKFTHIRELVIDDKTFGDIDSTADDDLASTFPSKIVLTDVKLKQTFILSLPRFLEYVELSELENDYDIKSVPKLIGNPHLKIELHLFYSDDKLKSFYRILNTYSIDYDEWMQNYERLMNENSELSLRVYKSLLIDGEKIYLALSSSNFFHVFNKPNNEPEDYETIKLNTFKNYIENLRSFMNDANDFIEECQSILSIKHQQRIRNGNANNDFQRPNGDVLARLIKLFDKIPTLNFSCSETEQILEFKVEIENFDRACRLLISKPKQSNSLQEFNDLINLGQSFGIELPALTFLIRLRDRLQWVDTYDKILKGGDPYSDKKEIFSLQDLKNFRDVGINLLGRRDIEKIKLIDYIINKSEEMNGRLIEFLSFDYVESVSFETLDRILTELENKSKAQGEDRIFVYLDNYEKLISLKQNSQLVEQFIDFKDTLASNGKFTIQEIKQLQTSIIESGLKFQMGLLDSHLSNAEDWVSKVWKIFKDIKIITVLNREVNSTDGINPKLNINDSLMEKIEQVINKNEFSLSLKSDSYSKSSSHIHYKEESDPLENSDQQQIYCSCREFEFGTMIECDKCKEWYHTQCVNEPALESDNNNDDNYSCPICKLIDSGIFTDHFLTKQVTYRQLLALVVEGKQLNVFPINELTKLEQLSNFVTDYFKDLNLEIDKVKQSDEQLANKIDYLRFFLRKVYGAGILIEELLTDLLSTIRKYEYDLSILNPISTPVGHEPNNQVPLDKALDSTKVVGPGNPTHLLNNDQPYMPDTSLHESFPNIKSEITSSANILSTHPNFNQGNESQNPKFKTIDVDINASIGLKDDLELSATEKNTNVTTLNSKPSNAQNTERTADFVMDKDNNLEPANQIISEESEPKYPLPMNAEPEELIPFLATQIEPKSNESNIGTPVIKENDTQSITAEGIINELANLNIDNQE</sequence>
<dbReference type="GO" id="GO:0000785">
    <property type="term" value="C:chromatin"/>
    <property type="evidence" value="ECO:0007669"/>
    <property type="project" value="TreeGrafter"/>
</dbReference>
<dbReference type="PROSITE" id="PS51011">
    <property type="entry name" value="ARID"/>
    <property type="match status" value="1"/>
</dbReference>
<feature type="compositionally biased region" description="Polar residues" evidence="9">
    <location>
        <begin position="638"/>
        <end position="649"/>
    </location>
</feature>
<dbReference type="Gene3D" id="2.60.120.650">
    <property type="entry name" value="Cupin"/>
    <property type="match status" value="2"/>
</dbReference>
<evidence type="ECO:0000256" key="7">
    <source>
        <dbReference type="PROSITE-ProRule" id="PRU00146"/>
    </source>
</evidence>
<feature type="domain" description="ARID" evidence="11">
    <location>
        <begin position="255"/>
        <end position="348"/>
    </location>
</feature>
<dbReference type="InterPro" id="IPR001606">
    <property type="entry name" value="ARID_dom"/>
</dbReference>
<dbReference type="EMBL" id="LMYN01000122">
    <property type="protein sequence ID" value="KRZ99749.1"/>
    <property type="molecule type" value="Genomic_DNA"/>
</dbReference>
<evidence type="ECO:0000256" key="8">
    <source>
        <dbReference type="SAM" id="Coils"/>
    </source>
</evidence>
<dbReference type="InterPro" id="IPR003349">
    <property type="entry name" value="JmjN"/>
</dbReference>
<dbReference type="SMART" id="SM00249">
    <property type="entry name" value="PHD"/>
    <property type="match status" value="1"/>
</dbReference>
<dbReference type="SMART" id="SM00558">
    <property type="entry name" value="JmjC"/>
    <property type="match status" value="1"/>
</dbReference>
<name>A0A0V1PU57_9ASCO</name>
<evidence type="ECO:0000256" key="5">
    <source>
        <dbReference type="ARBA" id="ARBA00023004"/>
    </source>
</evidence>
<keyword evidence="3 7" id="KW-0863">Zinc-finger</keyword>
<evidence type="ECO:0000259" key="10">
    <source>
        <dbReference type="PROSITE" id="PS50016"/>
    </source>
</evidence>
<dbReference type="SMART" id="SM00545">
    <property type="entry name" value="JmjN"/>
    <property type="match status" value="1"/>
</dbReference>
<evidence type="ECO:0008006" key="16">
    <source>
        <dbReference type="Google" id="ProtNLM"/>
    </source>
</evidence>
<gene>
    <name evidence="14" type="ORF">AC631_04479</name>
</gene>
<dbReference type="CDD" id="cd15518">
    <property type="entry name" value="PHD_Ecm5p_Lid2p_like"/>
    <property type="match status" value="1"/>
</dbReference>
<dbReference type="PROSITE" id="PS01359">
    <property type="entry name" value="ZF_PHD_1"/>
    <property type="match status" value="1"/>
</dbReference>
<feature type="region of interest" description="Disordered" evidence="9">
    <location>
        <begin position="623"/>
        <end position="649"/>
    </location>
</feature>
<dbReference type="Pfam" id="PF00628">
    <property type="entry name" value="PHD"/>
    <property type="match status" value="1"/>
</dbReference>
<reference evidence="14 15" key="1">
    <citation type="submission" date="2015-11" db="EMBL/GenBank/DDBJ databases">
        <title>The genome of Debaryomyces fabryi.</title>
        <authorList>
            <person name="Tafer H."/>
            <person name="Lopandic K."/>
        </authorList>
    </citation>
    <scope>NUCLEOTIDE SEQUENCE [LARGE SCALE GENOMIC DNA]</scope>
    <source>
        <strain evidence="14 15">CBS 789</strain>
    </source>
</reference>
<feature type="compositionally biased region" description="Low complexity" evidence="9">
    <location>
        <begin position="623"/>
        <end position="637"/>
    </location>
</feature>
<evidence type="ECO:0000259" key="12">
    <source>
        <dbReference type="PROSITE" id="PS51183"/>
    </source>
</evidence>
<dbReference type="GO" id="GO:0008270">
    <property type="term" value="F:zinc ion binding"/>
    <property type="evidence" value="ECO:0007669"/>
    <property type="project" value="UniProtKB-KW"/>
</dbReference>
<keyword evidence="15" id="KW-1185">Reference proteome</keyword>
<dbReference type="GO" id="GO:0003677">
    <property type="term" value="F:DNA binding"/>
    <property type="evidence" value="ECO:0007669"/>
    <property type="project" value="InterPro"/>
</dbReference>
<dbReference type="SUPFAM" id="SSF51197">
    <property type="entry name" value="Clavaminate synthase-like"/>
    <property type="match status" value="1"/>
</dbReference>
<feature type="domain" description="JmjC" evidence="13">
    <location>
        <begin position="662"/>
        <end position="898"/>
    </location>
</feature>
<proteinExistence type="predicted"/>
<keyword evidence="4" id="KW-0862">Zinc</keyword>
<feature type="region of interest" description="Disordered" evidence="9">
    <location>
        <begin position="174"/>
        <end position="274"/>
    </location>
</feature>
<dbReference type="InterPro" id="IPR001965">
    <property type="entry name" value="Znf_PHD"/>
</dbReference>
<dbReference type="Pfam" id="PF01388">
    <property type="entry name" value="ARID"/>
    <property type="match status" value="1"/>
</dbReference>
<dbReference type="InterPro" id="IPR011011">
    <property type="entry name" value="Znf_FYVE_PHD"/>
</dbReference>
<evidence type="ECO:0000259" key="13">
    <source>
        <dbReference type="PROSITE" id="PS51184"/>
    </source>
</evidence>
<dbReference type="OrthoDB" id="1678912at2759"/>
<dbReference type="InterPro" id="IPR003347">
    <property type="entry name" value="JmjC_dom"/>
</dbReference>
<dbReference type="PANTHER" id="PTHR10694">
    <property type="entry name" value="LYSINE-SPECIFIC DEMETHYLASE"/>
    <property type="match status" value="1"/>
</dbReference>
<evidence type="ECO:0000313" key="15">
    <source>
        <dbReference type="Proteomes" id="UP000054251"/>
    </source>
</evidence>
<feature type="region of interest" description="Disordered" evidence="9">
    <location>
        <begin position="433"/>
        <end position="458"/>
    </location>
</feature>
<evidence type="ECO:0000256" key="6">
    <source>
        <dbReference type="ARBA" id="ARBA00023242"/>
    </source>
</evidence>
<dbReference type="InterPro" id="IPR013637">
    <property type="entry name" value="Lys_sp_deMease-like_dom"/>
</dbReference>
<dbReference type="SMART" id="SM00501">
    <property type="entry name" value="BRIGHT"/>
    <property type="match status" value="1"/>
</dbReference>
<dbReference type="InterPro" id="IPR019786">
    <property type="entry name" value="Zinc_finger_PHD-type_CS"/>
</dbReference>
<dbReference type="Proteomes" id="UP000054251">
    <property type="component" value="Unassembled WGS sequence"/>
</dbReference>